<dbReference type="RefSeq" id="WP_217790614.1">
    <property type="nucleotide sequence ID" value="NZ_JAHSPG010000003.1"/>
</dbReference>
<name>A0A9E2W7N8_9BACT</name>
<evidence type="ECO:0000313" key="1">
    <source>
        <dbReference type="EMBL" id="MBV4356986.1"/>
    </source>
</evidence>
<proteinExistence type="predicted"/>
<dbReference type="Proteomes" id="UP000812270">
    <property type="component" value="Unassembled WGS sequence"/>
</dbReference>
<protein>
    <submittedName>
        <fullName evidence="1">Uncharacterized protein</fullName>
    </submittedName>
</protein>
<gene>
    <name evidence="1" type="ORF">KTO63_07520</name>
</gene>
<accession>A0A9E2W7N8</accession>
<keyword evidence="2" id="KW-1185">Reference proteome</keyword>
<dbReference type="EMBL" id="JAHSPG010000003">
    <property type="protein sequence ID" value="MBV4356986.1"/>
    <property type="molecule type" value="Genomic_DNA"/>
</dbReference>
<sequence length="253" mass="29811">MHVGLKMSYVRQSMNGVFYKHLYDKYIRFEPYAFNKSGKGKEWNAAKHPIMIDKFNFGEDLGILDKKGNIFSVGETGARTPYQSILIEQQSDIFFPTEAEIEETINYSAHFVSAYLYNGEYELVQSSVSETLFMSRGISQEILDTLKHVPYQLGILDYKNYDIRFNPGRMILMGHSWQMAAWKMWFGEPFFKLVPKEKLLAFPHAVEVKELPAGQVYVHLFDKVEESHTPESRFRQWEWQKWLDFDKLQELYP</sequence>
<comment type="caution">
    <text evidence="1">The sequence shown here is derived from an EMBL/GenBank/DDBJ whole genome shotgun (WGS) entry which is preliminary data.</text>
</comment>
<evidence type="ECO:0000313" key="2">
    <source>
        <dbReference type="Proteomes" id="UP000812270"/>
    </source>
</evidence>
<organism evidence="1 2">
    <name type="scientific">Pinibacter aurantiacus</name>
    <dbReference type="NCBI Taxonomy" id="2851599"/>
    <lineage>
        <taxon>Bacteria</taxon>
        <taxon>Pseudomonadati</taxon>
        <taxon>Bacteroidota</taxon>
        <taxon>Chitinophagia</taxon>
        <taxon>Chitinophagales</taxon>
        <taxon>Chitinophagaceae</taxon>
        <taxon>Pinibacter</taxon>
    </lineage>
</organism>
<reference evidence="1" key="1">
    <citation type="submission" date="2021-06" db="EMBL/GenBank/DDBJ databases">
        <authorList>
            <person name="Huq M.A."/>
        </authorList>
    </citation>
    <scope>NUCLEOTIDE SEQUENCE</scope>
    <source>
        <strain evidence="1">MAH-26</strain>
    </source>
</reference>
<dbReference type="AlphaFoldDB" id="A0A9E2W7N8"/>